<name>A0AC35FHQ5_9BILA</name>
<dbReference type="Proteomes" id="UP000887580">
    <property type="component" value="Unplaced"/>
</dbReference>
<accession>A0AC35FHQ5</accession>
<organism evidence="1 2">
    <name type="scientific">Panagrolaimus sp. PS1159</name>
    <dbReference type="NCBI Taxonomy" id="55785"/>
    <lineage>
        <taxon>Eukaryota</taxon>
        <taxon>Metazoa</taxon>
        <taxon>Ecdysozoa</taxon>
        <taxon>Nematoda</taxon>
        <taxon>Chromadorea</taxon>
        <taxon>Rhabditida</taxon>
        <taxon>Tylenchina</taxon>
        <taxon>Panagrolaimomorpha</taxon>
        <taxon>Panagrolaimoidea</taxon>
        <taxon>Panagrolaimidae</taxon>
        <taxon>Panagrolaimus</taxon>
    </lineage>
</organism>
<evidence type="ECO:0000313" key="2">
    <source>
        <dbReference type="WBParaSite" id="PS1159_v2.g17450.t1"/>
    </source>
</evidence>
<proteinExistence type="predicted"/>
<reference evidence="2" key="1">
    <citation type="submission" date="2022-11" db="UniProtKB">
        <authorList>
            <consortium name="WormBaseParasite"/>
        </authorList>
    </citation>
    <scope>IDENTIFICATION</scope>
</reference>
<dbReference type="WBParaSite" id="PS1159_v2.g17450.t1">
    <property type="protein sequence ID" value="PS1159_v2.g17450.t1"/>
    <property type="gene ID" value="PS1159_v2.g17450"/>
</dbReference>
<sequence length="528" mass="60073">MESSDEEHANDGSSEMPPKKRHVPKARTVEELFDDDEKASAHYAGIKNYDDDIEYDDFRGTVSRIETWEDAELHPQILKNLKEHSKYVRPRKIQSAAMPFIFDGFDVKVQAETGSGKTLAYLLPVIDKCIRAKLDRSYISKPSSPYTIIICPTRELVLQIFEQATKFSYRINVKIAKAYGEYDVRQNVLEITNGCDVLIATPGRLKHFIFDDIINVKHLKCLVLDEVDVLLTDSTSLREGFIEVLKEIIGFPGFPDISARQTLLFSATFLPKVMKNADIFVQNDATFVTNYKNNPNRRVIQDFISAYTDVQKFDKLSILISNEIKEVGDPKKLRRTLIFTNTRDRSFVVASHLEKYGIEATPMNADRTQDSRENVFNDFRDGKINLVVASDLCCRGLDIKDLHHVINFDMPQDIPTYLYRIGRTGRITQGFATSFITARDVVIAYEIAGRIQENSEIIPQSLKDIIEKTHRRPANELAYNYNDNGSNISFGYQSFEDIPFAVSEASESDGWSETGGTQSFESLRISDT</sequence>
<protein>
    <submittedName>
        <fullName evidence="2">RNA helicase</fullName>
    </submittedName>
</protein>
<evidence type="ECO:0000313" key="1">
    <source>
        <dbReference type="Proteomes" id="UP000887580"/>
    </source>
</evidence>